<dbReference type="STRING" id="937334.SAMN05444406_10555"/>
<protein>
    <recommendedName>
        <fullName evidence="11">AEC family transporter</fullName>
    </recommendedName>
</protein>
<feature type="transmembrane region" description="Helical" evidence="8">
    <location>
        <begin position="189"/>
        <end position="213"/>
    </location>
</feature>
<keyword evidence="7 8" id="KW-0472">Membrane</keyword>
<dbReference type="Gene3D" id="1.20.1530.20">
    <property type="match status" value="1"/>
</dbReference>
<evidence type="ECO:0000256" key="8">
    <source>
        <dbReference type="SAM" id="Phobius"/>
    </source>
</evidence>
<organism evidence="9 10">
    <name type="scientific">Caldicoprobacter faecalis</name>
    <dbReference type="NCBI Taxonomy" id="937334"/>
    <lineage>
        <taxon>Bacteria</taxon>
        <taxon>Bacillati</taxon>
        <taxon>Bacillota</taxon>
        <taxon>Clostridia</taxon>
        <taxon>Caldicoprobacterales</taxon>
        <taxon>Caldicoprobacteraceae</taxon>
        <taxon>Caldicoprobacter</taxon>
    </lineage>
</organism>
<keyword evidence="10" id="KW-1185">Reference proteome</keyword>
<dbReference type="GO" id="GO:0055085">
    <property type="term" value="P:transmembrane transport"/>
    <property type="evidence" value="ECO:0007669"/>
    <property type="project" value="InterPro"/>
</dbReference>
<evidence type="ECO:0000256" key="3">
    <source>
        <dbReference type="ARBA" id="ARBA00022448"/>
    </source>
</evidence>
<dbReference type="AlphaFoldDB" id="A0A1I5TTV6"/>
<sequence length="307" mass="34110">MGKFMETNVIISQIAVLFLIIVFGFFARKRNIISGDMTKKLSELILQVTQPLLIITSFNFDLSKEMLRNVGLIFLLSSGIHMFSMMVGWLLYFRYPYKIKSVLKYVTVFSNCGFMGFPVLESIFGSIGVFYGSIYVIPFNILTLSYGVMVFTGKNNKDTLKKILIHPVIISVAVGMILFLLQLRLPAPLYNAASMVGSMTSPLSMLIVGALLANMPIKKMFLGFPVYYGSVVRLIFLPVLVLAVLRFFALPDDILRTCVILTAMPAAVNTVIFAEKYGGDAELASRFVGISTMLSVVTIPLIMLLLQ</sequence>
<dbReference type="PANTHER" id="PTHR36838">
    <property type="entry name" value="AUXIN EFFLUX CARRIER FAMILY PROTEIN"/>
    <property type="match status" value="1"/>
</dbReference>
<evidence type="ECO:0000256" key="5">
    <source>
        <dbReference type="ARBA" id="ARBA00022692"/>
    </source>
</evidence>
<reference evidence="9 10" key="1">
    <citation type="submission" date="2016-10" db="EMBL/GenBank/DDBJ databases">
        <authorList>
            <person name="de Groot N.N."/>
        </authorList>
    </citation>
    <scope>NUCLEOTIDE SEQUENCE [LARGE SCALE GENOMIC DNA]</scope>
    <source>
        <strain evidence="9 10">DSM 20678</strain>
    </source>
</reference>
<dbReference type="PANTHER" id="PTHR36838:SF1">
    <property type="entry name" value="SLR1864 PROTEIN"/>
    <property type="match status" value="1"/>
</dbReference>
<comment type="similarity">
    <text evidence="2">Belongs to the auxin efflux carrier (TC 2.A.69) family.</text>
</comment>
<feature type="transmembrane region" description="Helical" evidence="8">
    <location>
        <begin position="105"/>
        <end position="124"/>
    </location>
</feature>
<keyword evidence="4" id="KW-1003">Cell membrane</keyword>
<gene>
    <name evidence="9" type="ORF">SAMN05444406_10555</name>
</gene>
<evidence type="ECO:0008006" key="11">
    <source>
        <dbReference type="Google" id="ProtNLM"/>
    </source>
</evidence>
<feature type="transmembrane region" description="Helical" evidence="8">
    <location>
        <begin position="72"/>
        <end position="93"/>
    </location>
</feature>
<feature type="transmembrane region" description="Helical" evidence="8">
    <location>
        <begin position="130"/>
        <end position="151"/>
    </location>
</feature>
<feature type="transmembrane region" description="Helical" evidence="8">
    <location>
        <begin position="12"/>
        <end position="29"/>
    </location>
</feature>
<evidence type="ECO:0000313" key="10">
    <source>
        <dbReference type="Proteomes" id="UP000198577"/>
    </source>
</evidence>
<evidence type="ECO:0000256" key="7">
    <source>
        <dbReference type="ARBA" id="ARBA00023136"/>
    </source>
</evidence>
<keyword evidence="5 8" id="KW-0812">Transmembrane</keyword>
<dbReference type="EMBL" id="FOXR01000005">
    <property type="protein sequence ID" value="SFP86479.1"/>
    <property type="molecule type" value="Genomic_DNA"/>
</dbReference>
<accession>A0A1I5TTV6</accession>
<dbReference type="GO" id="GO:0005886">
    <property type="term" value="C:plasma membrane"/>
    <property type="evidence" value="ECO:0007669"/>
    <property type="project" value="UniProtKB-SubCell"/>
</dbReference>
<evidence type="ECO:0000313" key="9">
    <source>
        <dbReference type="EMBL" id="SFP86479.1"/>
    </source>
</evidence>
<evidence type="ECO:0000256" key="6">
    <source>
        <dbReference type="ARBA" id="ARBA00022989"/>
    </source>
</evidence>
<name>A0A1I5TTV6_9FIRM</name>
<feature type="transmembrane region" description="Helical" evidence="8">
    <location>
        <begin position="286"/>
        <end position="306"/>
    </location>
</feature>
<feature type="transmembrane region" description="Helical" evidence="8">
    <location>
        <begin position="163"/>
        <end position="183"/>
    </location>
</feature>
<keyword evidence="6 8" id="KW-1133">Transmembrane helix</keyword>
<dbReference type="InterPro" id="IPR038770">
    <property type="entry name" value="Na+/solute_symporter_sf"/>
</dbReference>
<comment type="subcellular location">
    <subcellularLocation>
        <location evidence="1">Cell membrane</location>
        <topology evidence="1">Multi-pass membrane protein</topology>
    </subcellularLocation>
</comment>
<feature type="transmembrane region" description="Helical" evidence="8">
    <location>
        <begin position="254"/>
        <end position="274"/>
    </location>
</feature>
<dbReference type="InterPro" id="IPR004776">
    <property type="entry name" value="Mem_transp_PIN-like"/>
</dbReference>
<dbReference type="Proteomes" id="UP000198577">
    <property type="component" value="Unassembled WGS sequence"/>
</dbReference>
<evidence type="ECO:0000256" key="1">
    <source>
        <dbReference type="ARBA" id="ARBA00004651"/>
    </source>
</evidence>
<feature type="transmembrane region" description="Helical" evidence="8">
    <location>
        <begin position="225"/>
        <end position="248"/>
    </location>
</feature>
<keyword evidence="3" id="KW-0813">Transport</keyword>
<evidence type="ECO:0000256" key="2">
    <source>
        <dbReference type="ARBA" id="ARBA00010145"/>
    </source>
</evidence>
<proteinExistence type="inferred from homology"/>
<dbReference type="RefSeq" id="WP_051456400.1">
    <property type="nucleotide sequence ID" value="NZ_FOXR01000005.1"/>
</dbReference>
<dbReference type="Pfam" id="PF01758">
    <property type="entry name" value="SBF"/>
    <property type="match status" value="1"/>
</dbReference>
<dbReference type="OrthoDB" id="9798064at2"/>
<dbReference type="InterPro" id="IPR002657">
    <property type="entry name" value="BilAc:Na_symport/Acr3"/>
</dbReference>
<evidence type="ECO:0000256" key="4">
    <source>
        <dbReference type="ARBA" id="ARBA00022475"/>
    </source>
</evidence>
<dbReference type="Pfam" id="PF03547">
    <property type="entry name" value="Mem_trans"/>
    <property type="match status" value="1"/>
</dbReference>